<dbReference type="EMBL" id="VNWL01000007">
    <property type="protein sequence ID" value="TXK07527.1"/>
    <property type="molecule type" value="Genomic_DNA"/>
</dbReference>
<dbReference type="OrthoDB" id="1236981at2"/>
<evidence type="ECO:0000259" key="3">
    <source>
        <dbReference type="Pfam" id="PF19081"/>
    </source>
</evidence>
<protein>
    <submittedName>
        <fullName evidence="4">DUF11 domain-containing protein</fullName>
    </submittedName>
    <submittedName>
        <fullName evidence="5">T9SS type B sorting domain-containing protein</fullName>
    </submittedName>
</protein>
<dbReference type="Proteomes" id="UP000321528">
    <property type="component" value="Unassembled WGS sequence"/>
</dbReference>
<feature type="domain" description="DUF11" evidence="2">
    <location>
        <begin position="433"/>
        <end position="549"/>
    </location>
</feature>
<dbReference type="AlphaFoldDB" id="A0A418NBI4"/>
<keyword evidence="1" id="KW-1133">Transmembrane helix</keyword>
<evidence type="ECO:0000259" key="2">
    <source>
        <dbReference type="Pfam" id="PF01345"/>
    </source>
</evidence>
<proteinExistence type="predicted"/>
<dbReference type="Pfam" id="PF13585">
    <property type="entry name" value="CHU_C"/>
    <property type="match status" value="1"/>
</dbReference>
<name>A0A418NBI4_9FLAO</name>
<accession>A0A418NBI4</accession>
<dbReference type="Proteomes" id="UP000284189">
    <property type="component" value="Unassembled WGS sequence"/>
</dbReference>
<dbReference type="InterPro" id="IPR038081">
    <property type="entry name" value="CalX-like_sf"/>
</dbReference>
<evidence type="ECO:0000313" key="7">
    <source>
        <dbReference type="Proteomes" id="UP000321528"/>
    </source>
</evidence>
<dbReference type="EMBL" id="QXFJ01000008">
    <property type="protein sequence ID" value="RIV73841.1"/>
    <property type="molecule type" value="Genomic_DNA"/>
</dbReference>
<dbReference type="SUPFAM" id="SSF141072">
    <property type="entry name" value="CalX-like"/>
    <property type="match status" value="1"/>
</dbReference>
<dbReference type="Pfam" id="PF01345">
    <property type="entry name" value="DUF11"/>
    <property type="match status" value="1"/>
</dbReference>
<evidence type="ECO:0000313" key="5">
    <source>
        <dbReference type="EMBL" id="TXK07527.1"/>
    </source>
</evidence>
<dbReference type="Pfam" id="PF19081">
    <property type="entry name" value="Ig_7"/>
    <property type="match status" value="1"/>
</dbReference>
<feature type="transmembrane region" description="Helical" evidence="1">
    <location>
        <begin position="21"/>
        <end position="40"/>
    </location>
</feature>
<keyword evidence="1" id="KW-0472">Membrane</keyword>
<dbReference type="InterPro" id="IPR047589">
    <property type="entry name" value="DUF11_rpt"/>
</dbReference>
<evidence type="ECO:0000313" key="4">
    <source>
        <dbReference type="EMBL" id="RIV73841.1"/>
    </source>
</evidence>
<reference evidence="4 6" key="1">
    <citation type="submission" date="2018-08" db="EMBL/GenBank/DDBJ databases">
        <title>Proposal of Muricauda 72 sp.nov. and Muricauda NH166 sp.nov., isolated from seawater.</title>
        <authorList>
            <person name="Cheng H."/>
            <person name="Wu Y.-H."/>
            <person name="Guo L.-L."/>
            <person name="Xu X.-W."/>
        </authorList>
    </citation>
    <scope>NUCLEOTIDE SEQUENCE [LARGE SCALE GENOMIC DNA]</scope>
    <source>
        <strain evidence="4 6">NH166</strain>
    </source>
</reference>
<organism evidence="4 6">
    <name type="scientific">Flagellimonas aequoris</name>
    <dbReference type="NCBI Taxonomy" id="2306997"/>
    <lineage>
        <taxon>Bacteria</taxon>
        <taxon>Pseudomonadati</taxon>
        <taxon>Bacteroidota</taxon>
        <taxon>Flavobacteriia</taxon>
        <taxon>Flavobacteriales</taxon>
        <taxon>Flavobacteriaceae</taxon>
        <taxon>Flagellimonas</taxon>
    </lineage>
</organism>
<feature type="domain" description="Ig-like" evidence="3">
    <location>
        <begin position="251"/>
        <end position="330"/>
    </location>
</feature>
<dbReference type="InterPro" id="IPR026341">
    <property type="entry name" value="T9SS_type_B"/>
</dbReference>
<dbReference type="InterPro" id="IPR044023">
    <property type="entry name" value="Ig_7"/>
</dbReference>
<evidence type="ECO:0000256" key="1">
    <source>
        <dbReference type="SAM" id="Phobius"/>
    </source>
</evidence>
<dbReference type="NCBIfam" id="TIGR01451">
    <property type="entry name" value="B_ant_repeat"/>
    <property type="match status" value="1"/>
</dbReference>
<keyword evidence="7" id="KW-1185">Reference proteome</keyword>
<evidence type="ECO:0000313" key="6">
    <source>
        <dbReference type="Proteomes" id="UP000284189"/>
    </source>
</evidence>
<dbReference type="InterPro" id="IPR001434">
    <property type="entry name" value="OmcB-like_DUF11"/>
</dbReference>
<keyword evidence="1" id="KW-0812">Transmembrane</keyword>
<gene>
    <name evidence="4" type="ORF">D2U88_02035</name>
    <name evidence="5" type="ORF">FQ019_02015</name>
</gene>
<dbReference type="NCBIfam" id="TIGR04131">
    <property type="entry name" value="Bac_Flav_CTERM"/>
    <property type="match status" value="1"/>
</dbReference>
<dbReference type="Gene3D" id="2.60.40.2030">
    <property type="match status" value="1"/>
</dbReference>
<reference evidence="5 7" key="2">
    <citation type="submission" date="2019-07" db="EMBL/GenBank/DDBJ databases">
        <title>Draft genome of two Muricauda strains isolated from deep sea.</title>
        <authorList>
            <person name="Sun C."/>
        </authorList>
    </citation>
    <scope>NUCLEOTIDE SEQUENCE [LARGE SCALE GENOMIC DNA]</scope>
    <source>
        <strain evidence="5 7">NH166</strain>
    </source>
</reference>
<dbReference type="RefSeq" id="WP_119638629.1">
    <property type="nucleotide sequence ID" value="NZ_QXFJ01000008.1"/>
</dbReference>
<comment type="caution">
    <text evidence="4">The sequence shown here is derived from an EMBL/GenBank/DDBJ whole genome shotgun (WGS) entry which is preliminary data.</text>
</comment>
<sequence length="646" mass="68469">MLSKFVKTSIVPLTTLGRGRVLFFFFTFFGLGLGFGQTAAITASDASASEAGPDPGGFTISISGGVPLSAVQVFLSIDPLSTATSGSDFQSIPNMVDVNLSVFGIGSSTIDVIPIDDAFSEGTETVILNIVANGTSYTIDTNNASATVTILDDEPCNAGNTAPILDGSEPTVFCDVVDVDLNDYVTSTVAPAGTSLVWSVDADPLETTAHLTSSQVVEPGTYYGFFYDDVNGCSSPILPITIVRNFTPVIDSTAPASNCGPGILTLSAVASVEDDSNITYTWFDAATDGNQVGTGDSFETPDLDETTSYYVTATANGCASERVEVVATINNTPIAGVPIDGIIVCNVSSNEGPNTLDLDDALIGQDPGDWTIQTDPSNGALTIGAENVVDFNGLPSGDYVFTYTTNGAEAPCTNTTSQVTVTVEDCVSNEAIDLALTKVLMQERPYLVGEEITFIITLQNVDLKSATDIVVSDLLDVTFEYVSHQATLGEYDPITGEWAINEMAATVETATLEIVVTALVDGQLQNIATLDSSFPLDRDETNNVATVTVQTERSQCRYPGTICNIFSPNGDGINDRLILVRHDLFPQNTFEVFDRYGNSVFQMDGYDSSWDGTGKNGDLPKGTYFYILDVNGDGANVQKGWIQIVR</sequence>